<dbReference type="RefSeq" id="WP_289459838.1">
    <property type="nucleotide sequence ID" value="NZ_JAUCML010000012.1"/>
</dbReference>
<gene>
    <name evidence="2" type="ORF">QUG92_15355</name>
</gene>
<name>A0ABT7TAA1_9MICO</name>
<protein>
    <submittedName>
        <fullName evidence="2">Uncharacterized protein</fullName>
    </submittedName>
</protein>
<reference evidence="2 3" key="1">
    <citation type="submission" date="2023-06" db="EMBL/GenBank/DDBJ databases">
        <authorList>
            <person name="Feng G."/>
            <person name="Li J."/>
            <person name="Zhu H."/>
        </authorList>
    </citation>
    <scope>NUCLEOTIDE SEQUENCE [LARGE SCALE GENOMIC DNA]</scope>
    <source>
        <strain evidence="2 3">RHCKG23</strain>
    </source>
</reference>
<keyword evidence="3" id="KW-1185">Reference proteome</keyword>
<feature type="compositionally biased region" description="Basic and acidic residues" evidence="1">
    <location>
        <begin position="88"/>
        <end position="97"/>
    </location>
</feature>
<accession>A0ABT7TAA1</accession>
<evidence type="ECO:0000313" key="3">
    <source>
        <dbReference type="Proteomes" id="UP001237823"/>
    </source>
</evidence>
<organism evidence="2 3">
    <name type="scientific">Curtobacterium citri</name>
    <dbReference type="NCBI Taxonomy" id="3055139"/>
    <lineage>
        <taxon>Bacteria</taxon>
        <taxon>Bacillati</taxon>
        <taxon>Actinomycetota</taxon>
        <taxon>Actinomycetes</taxon>
        <taxon>Micrococcales</taxon>
        <taxon>Microbacteriaceae</taxon>
        <taxon>Curtobacterium</taxon>
    </lineage>
</organism>
<feature type="region of interest" description="Disordered" evidence="1">
    <location>
        <begin position="76"/>
        <end position="98"/>
    </location>
</feature>
<evidence type="ECO:0000313" key="2">
    <source>
        <dbReference type="EMBL" id="MDM7886486.1"/>
    </source>
</evidence>
<dbReference type="EMBL" id="JAUCML010000012">
    <property type="protein sequence ID" value="MDM7886486.1"/>
    <property type="molecule type" value="Genomic_DNA"/>
</dbReference>
<dbReference type="Proteomes" id="UP001237823">
    <property type="component" value="Unassembled WGS sequence"/>
</dbReference>
<sequence>MTAVDEGLLYDLCSRARIVQVRSVSSEAGLRGLTDLVRRATGCTDTYSHERVAAMIESAPRPVGFRYGVERVERVSTARTTPPESWSEDERHDHRAAQDALLRAVGRDSGEPVAGPLGIARNVVEQLLLRWF</sequence>
<comment type="caution">
    <text evidence="2">The sequence shown here is derived from an EMBL/GenBank/DDBJ whole genome shotgun (WGS) entry which is preliminary data.</text>
</comment>
<evidence type="ECO:0000256" key="1">
    <source>
        <dbReference type="SAM" id="MobiDB-lite"/>
    </source>
</evidence>
<proteinExistence type="predicted"/>